<dbReference type="GO" id="GO:0036064">
    <property type="term" value="C:ciliary basal body"/>
    <property type="evidence" value="ECO:0007669"/>
    <property type="project" value="Ensembl"/>
</dbReference>
<dbReference type="InterPro" id="IPR033545">
    <property type="entry name" value="CEP89"/>
</dbReference>
<evidence type="ECO:0000313" key="3">
    <source>
        <dbReference type="Ensembl" id="ENSJJAP00000024869.1"/>
    </source>
</evidence>
<dbReference type="GO" id="GO:0097730">
    <property type="term" value="C:non-motile cilium"/>
    <property type="evidence" value="ECO:0007669"/>
    <property type="project" value="Ensembl"/>
</dbReference>
<dbReference type="GO" id="GO:0097539">
    <property type="term" value="C:ciliary transition fiber"/>
    <property type="evidence" value="ECO:0007669"/>
    <property type="project" value="Ensembl"/>
</dbReference>
<dbReference type="GO" id="GO:0005758">
    <property type="term" value="C:mitochondrial intermembrane space"/>
    <property type="evidence" value="ECO:0007669"/>
    <property type="project" value="Ensembl"/>
</dbReference>
<feature type="region of interest" description="Disordered" evidence="2">
    <location>
        <begin position="24"/>
        <end position="49"/>
    </location>
</feature>
<feature type="coiled-coil region" evidence="1">
    <location>
        <begin position="380"/>
        <end position="692"/>
    </location>
</feature>
<dbReference type="GO" id="GO:0005813">
    <property type="term" value="C:centrosome"/>
    <property type="evidence" value="ECO:0007669"/>
    <property type="project" value="Ensembl"/>
</dbReference>
<feature type="region of interest" description="Disordered" evidence="2">
    <location>
        <begin position="63"/>
        <end position="186"/>
    </location>
</feature>
<feature type="coiled-coil region" evidence="1">
    <location>
        <begin position="252"/>
        <end position="282"/>
    </location>
</feature>
<feature type="compositionally biased region" description="Polar residues" evidence="2">
    <location>
        <begin position="99"/>
        <end position="113"/>
    </location>
</feature>
<dbReference type="GO" id="GO:1905515">
    <property type="term" value="P:non-motile cilium assembly"/>
    <property type="evidence" value="ECO:0007669"/>
    <property type="project" value="Ensembl"/>
</dbReference>
<evidence type="ECO:0000313" key="4">
    <source>
        <dbReference type="Proteomes" id="UP000694385"/>
    </source>
</evidence>
<dbReference type="GO" id="GO:0005829">
    <property type="term" value="C:cytosol"/>
    <property type="evidence" value="ECO:0007669"/>
    <property type="project" value="Ensembl"/>
</dbReference>
<dbReference type="PANTHER" id="PTHR36170">
    <property type="entry name" value="CENTROSOMAL PROTEIN OF 89 KDA"/>
    <property type="match status" value="1"/>
</dbReference>
<reference evidence="3" key="2">
    <citation type="submission" date="2025-09" db="UniProtKB">
        <authorList>
            <consortium name="Ensembl"/>
        </authorList>
    </citation>
    <scope>IDENTIFICATION</scope>
</reference>
<evidence type="ECO:0000256" key="2">
    <source>
        <dbReference type="SAM" id="MobiDB-lite"/>
    </source>
</evidence>
<name>A0A8C5LMH0_JACJA</name>
<dbReference type="GO" id="GO:0000922">
    <property type="term" value="C:spindle pole"/>
    <property type="evidence" value="ECO:0007669"/>
    <property type="project" value="Ensembl"/>
</dbReference>
<dbReference type="GeneTree" id="ENSGT00390000018876"/>
<sequence>MLRSFRRNCRSQFKHIIPGLVPAASLAPKPAVPRTPPPRSPDPSPERRRSALAAAVLATTLTGQTVAIPQPGQRFPPDSDKDIFAEPCAANSELRLGSGWQNGPGRTSPSCETSDYGEEGETETQGSSSCKDLQEDSSCRDAGGHRDAECTVPHRRQVTEPTAASPRSPSRAVKSARAGASVSSDSVPFALPVSPALCPDGNAPLPEKPPPFPDTSGRVSQRCIEITKERLKELQRENLLMISTNQTLSLELFTTKQEMNKLQLQLETMEEDSRRLKEAERASSQKGETLRSLRVHTEGLPKKGPIPPWSVDLKSLSPLLMAYEDRMNEKDELRASLEVEMRSLRMRVQEVVKENEGLYEKLNKDSPVTMEKWHQIRTQAEEIFEENKFLKERLRTQEAQAQSSAQEHLVEVAKVTKQLILEEAKTGRLEKELRESKEQLESSRAMCQTLQEESDRKIEVDVHASMVNQLKSQLQEKEEKESAEVDALMEKLMALQEQRRSLLLEKGRWADRSKALEAELRRAQKVMRQSQKKIDFLRKQVEKAMGSELAAHQYLANLLAVAEKVIQERDTLKYLAKCLENEKHGILDKVMKGNVCLGKLEEKVKEYKKKAALKLDEINHRLREQQEDFACKTAQYQQEMRHLHGVLQDKQAVLDKALQQKRKMEDKLEIVLESTSKENQRIRELLQTTLEKRDMWDTRATGDPCLDGIAQGDLLVGSSFNYCDLQPLATTPHQSVWEPVD</sequence>
<feature type="compositionally biased region" description="Basic and acidic residues" evidence="2">
    <location>
        <begin position="132"/>
        <end position="149"/>
    </location>
</feature>
<keyword evidence="1" id="KW-0175">Coiled coil</keyword>
<dbReference type="GO" id="GO:0016604">
    <property type="term" value="C:nuclear body"/>
    <property type="evidence" value="ECO:0007669"/>
    <property type="project" value="Ensembl"/>
</dbReference>
<dbReference type="PANTHER" id="PTHR36170:SF1">
    <property type="entry name" value="CENTROSOMAL PROTEIN OF 89 KDA"/>
    <property type="match status" value="1"/>
</dbReference>
<dbReference type="Ensembl" id="ENSJJAT00000031453.1">
    <property type="protein sequence ID" value="ENSJJAP00000024869.1"/>
    <property type="gene ID" value="ENSJJAG00000024207.1"/>
</dbReference>
<dbReference type="AlphaFoldDB" id="A0A8C5LMH0"/>
<feature type="compositionally biased region" description="Polar residues" evidence="2">
    <location>
        <begin position="159"/>
        <end position="168"/>
    </location>
</feature>
<reference evidence="3" key="1">
    <citation type="submission" date="2025-08" db="UniProtKB">
        <authorList>
            <consortium name="Ensembl"/>
        </authorList>
    </citation>
    <scope>IDENTIFICATION</scope>
</reference>
<dbReference type="GO" id="GO:0005814">
    <property type="term" value="C:centriole"/>
    <property type="evidence" value="ECO:0007669"/>
    <property type="project" value="Ensembl"/>
</dbReference>
<gene>
    <name evidence="3" type="primary">Cep89</name>
</gene>
<dbReference type="GO" id="GO:0045202">
    <property type="term" value="C:synapse"/>
    <property type="evidence" value="ECO:0007669"/>
    <property type="project" value="GOC"/>
</dbReference>
<feature type="compositionally biased region" description="Pro residues" evidence="2">
    <location>
        <begin position="30"/>
        <end position="43"/>
    </location>
</feature>
<keyword evidence="4" id="KW-1185">Reference proteome</keyword>
<dbReference type="Proteomes" id="UP000694385">
    <property type="component" value="Unassembled WGS sequence"/>
</dbReference>
<dbReference type="OMA" id="ENQQMRE"/>
<dbReference type="GO" id="GO:0033617">
    <property type="term" value="P:mitochondrial respiratory chain complex IV assembly"/>
    <property type="evidence" value="ECO:0007669"/>
    <property type="project" value="Ensembl"/>
</dbReference>
<accession>A0A8C5LMH0</accession>
<proteinExistence type="predicted"/>
<dbReference type="GO" id="GO:0007268">
    <property type="term" value="P:chemical synaptic transmission"/>
    <property type="evidence" value="ECO:0007669"/>
    <property type="project" value="InterPro"/>
</dbReference>
<dbReference type="GO" id="GO:0031514">
    <property type="term" value="C:motile cilium"/>
    <property type="evidence" value="ECO:0007669"/>
    <property type="project" value="Ensembl"/>
</dbReference>
<feature type="coiled-coil region" evidence="1">
    <location>
        <begin position="320"/>
        <end position="354"/>
    </location>
</feature>
<evidence type="ECO:0000256" key="1">
    <source>
        <dbReference type="SAM" id="Coils"/>
    </source>
</evidence>
<organism evidence="3 4">
    <name type="scientific">Jaculus jaculus</name>
    <name type="common">Lesser Egyptian jerboa</name>
    <dbReference type="NCBI Taxonomy" id="51337"/>
    <lineage>
        <taxon>Eukaryota</taxon>
        <taxon>Metazoa</taxon>
        <taxon>Chordata</taxon>
        <taxon>Craniata</taxon>
        <taxon>Vertebrata</taxon>
        <taxon>Euteleostomi</taxon>
        <taxon>Mammalia</taxon>
        <taxon>Eutheria</taxon>
        <taxon>Euarchontoglires</taxon>
        <taxon>Glires</taxon>
        <taxon>Rodentia</taxon>
        <taxon>Myomorpha</taxon>
        <taxon>Dipodoidea</taxon>
        <taxon>Dipodidae</taxon>
        <taxon>Dipodinae</taxon>
        <taxon>Jaculus</taxon>
    </lineage>
</organism>
<protein>
    <submittedName>
        <fullName evidence="3">Centrosomal protein 89</fullName>
    </submittedName>
</protein>